<dbReference type="HOGENOM" id="CLU_2538911_0_0_11"/>
<protein>
    <submittedName>
        <fullName evidence="2">Uncharacterized protein</fullName>
    </submittedName>
</protein>
<reference evidence="2 3" key="1">
    <citation type="submission" date="2012-06" db="EMBL/GenBank/DDBJ databases">
        <title>Complete sequence of chromosome of Mycobacterium chubuense NBB4.</title>
        <authorList>
            <consortium name="US DOE Joint Genome Institute"/>
            <person name="Lucas S."/>
            <person name="Han J."/>
            <person name="Lapidus A."/>
            <person name="Cheng J.-F."/>
            <person name="Goodwin L."/>
            <person name="Pitluck S."/>
            <person name="Peters L."/>
            <person name="Mikhailova N."/>
            <person name="Teshima H."/>
            <person name="Detter J.C."/>
            <person name="Han C."/>
            <person name="Tapia R."/>
            <person name="Land M."/>
            <person name="Hauser L."/>
            <person name="Kyrpides N."/>
            <person name="Ivanova N."/>
            <person name="Pagani I."/>
            <person name="Mattes T."/>
            <person name="Holmes A."/>
            <person name="Rutledge P."/>
            <person name="Paulsen I."/>
            <person name="Coleman N."/>
            <person name="Woyke T."/>
        </authorList>
    </citation>
    <scope>NUCLEOTIDE SEQUENCE [LARGE SCALE GENOMIC DNA]</scope>
    <source>
        <strain evidence="2 3">NBB4</strain>
    </source>
</reference>
<dbReference type="KEGG" id="mcb:Mycch_0376"/>
<dbReference type="Proteomes" id="UP000006057">
    <property type="component" value="Chromosome"/>
</dbReference>
<feature type="region of interest" description="Disordered" evidence="1">
    <location>
        <begin position="1"/>
        <end position="22"/>
    </location>
</feature>
<dbReference type="AlphaFoldDB" id="I4BD42"/>
<dbReference type="Pfam" id="PF23706">
    <property type="entry name" value="Rv1893"/>
    <property type="match status" value="1"/>
</dbReference>
<evidence type="ECO:0000256" key="1">
    <source>
        <dbReference type="SAM" id="MobiDB-lite"/>
    </source>
</evidence>
<organism evidence="2 3">
    <name type="scientific">Mycolicibacterium chubuense (strain NBB4)</name>
    <name type="common">Mycobacterium chubuense</name>
    <dbReference type="NCBI Taxonomy" id="710421"/>
    <lineage>
        <taxon>Bacteria</taxon>
        <taxon>Bacillati</taxon>
        <taxon>Actinomycetota</taxon>
        <taxon>Actinomycetes</taxon>
        <taxon>Mycobacteriales</taxon>
        <taxon>Mycobacteriaceae</taxon>
        <taxon>Mycolicibacterium</taxon>
    </lineage>
</organism>
<evidence type="ECO:0000313" key="2">
    <source>
        <dbReference type="EMBL" id="AFM15199.1"/>
    </source>
</evidence>
<dbReference type="RefSeq" id="WP_014813691.1">
    <property type="nucleotide sequence ID" value="NC_018027.1"/>
</dbReference>
<proteinExistence type="predicted"/>
<name>I4BD42_MYCCN</name>
<keyword evidence="3" id="KW-1185">Reference proteome</keyword>
<sequence>MSDEQDGIEEKASDIANKSVAKSGEIVEGAEQILGGDLKGGLAKILKAAGDIATHATEKGLEIAADVVDKAKKPTETEPTETE</sequence>
<gene>
    <name evidence="2" type="ordered locus">Mycch_0376</name>
</gene>
<accession>I4BD42</accession>
<dbReference type="InterPro" id="IPR057513">
    <property type="entry name" value="Rv1893"/>
</dbReference>
<dbReference type="EMBL" id="CP003053">
    <property type="protein sequence ID" value="AFM15199.1"/>
    <property type="molecule type" value="Genomic_DNA"/>
</dbReference>
<evidence type="ECO:0000313" key="3">
    <source>
        <dbReference type="Proteomes" id="UP000006057"/>
    </source>
</evidence>
<dbReference type="OrthoDB" id="4740661at2"/>
<dbReference type="PATRIC" id="fig|710421.3.peg.369"/>